<feature type="coiled-coil region" evidence="2">
    <location>
        <begin position="184"/>
        <end position="211"/>
    </location>
</feature>
<evidence type="ECO:0000256" key="1">
    <source>
        <dbReference type="ARBA" id="ARBA00007613"/>
    </source>
</evidence>
<comment type="caution">
    <text evidence="4">The sequence shown here is derived from an EMBL/GenBank/DDBJ whole genome shotgun (WGS) entry which is preliminary data.</text>
</comment>
<protein>
    <submittedName>
        <fullName evidence="4">TolC family protein</fullName>
    </submittedName>
</protein>
<reference evidence="4 5" key="1">
    <citation type="submission" date="2023-09" db="EMBL/GenBank/DDBJ databases">
        <authorList>
            <person name="Rey-Velasco X."/>
        </authorList>
    </citation>
    <scope>NUCLEOTIDE SEQUENCE [LARGE SCALE GENOMIC DNA]</scope>
    <source>
        <strain evidence="4 5">W335</strain>
    </source>
</reference>
<keyword evidence="2" id="KW-0175">Coiled coil</keyword>
<dbReference type="Proteomes" id="UP001251857">
    <property type="component" value="Unassembled WGS sequence"/>
</dbReference>
<dbReference type="SUPFAM" id="SSF56954">
    <property type="entry name" value="Outer membrane efflux proteins (OEP)"/>
    <property type="match status" value="1"/>
</dbReference>
<dbReference type="PANTHER" id="PTHR30203">
    <property type="entry name" value="OUTER MEMBRANE CATION EFFLUX PROTEIN"/>
    <property type="match status" value="1"/>
</dbReference>
<evidence type="ECO:0000256" key="3">
    <source>
        <dbReference type="SAM" id="SignalP"/>
    </source>
</evidence>
<dbReference type="InterPro" id="IPR003423">
    <property type="entry name" value="OMP_efflux"/>
</dbReference>
<gene>
    <name evidence="4" type="ORF">RM532_14245</name>
</gene>
<evidence type="ECO:0000313" key="4">
    <source>
        <dbReference type="EMBL" id="MDT0636111.1"/>
    </source>
</evidence>
<dbReference type="RefSeq" id="WP_311654007.1">
    <property type="nucleotide sequence ID" value="NZ_JAVRIB010000018.1"/>
</dbReference>
<organism evidence="4 5">
    <name type="scientific">Spectribacter hydrogenoxidans</name>
    <dbReference type="NCBI Taxonomy" id="3075608"/>
    <lineage>
        <taxon>Bacteria</taxon>
        <taxon>Pseudomonadati</taxon>
        <taxon>Pseudomonadota</taxon>
        <taxon>Gammaproteobacteria</taxon>
        <taxon>Salinisphaerales</taxon>
        <taxon>Salinisphaeraceae</taxon>
        <taxon>Spectribacter</taxon>
    </lineage>
</organism>
<dbReference type="Pfam" id="PF02321">
    <property type="entry name" value="OEP"/>
    <property type="match status" value="2"/>
</dbReference>
<dbReference type="Gene3D" id="1.20.1600.10">
    <property type="entry name" value="Outer membrane efflux proteins (OEP)"/>
    <property type="match status" value="1"/>
</dbReference>
<evidence type="ECO:0000313" key="5">
    <source>
        <dbReference type="Proteomes" id="UP001251857"/>
    </source>
</evidence>
<accession>A0ABU3C402</accession>
<feature type="chain" id="PRO_5047454923" evidence="3">
    <location>
        <begin position="29"/>
        <end position="434"/>
    </location>
</feature>
<feature type="coiled-coil region" evidence="2">
    <location>
        <begin position="332"/>
        <end position="359"/>
    </location>
</feature>
<dbReference type="EMBL" id="JAVRIB010000018">
    <property type="protein sequence ID" value="MDT0636111.1"/>
    <property type="molecule type" value="Genomic_DNA"/>
</dbReference>
<evidence type="ECO:0000256" key="2">
    <source>
        <dbReference type="SAM" id="Coils"/>
    </source>
</evidence>
<proteinExistence type="inferred from homology"/>
<comment type="similarity">
    <text evidence="1">Belongs to the outer membrane factor (OMF) (TC 1.B.17) family.</text>
</comment>
<name>A0ABU3C402_9GAMM</name>
<keyword evidence="3" id="KW-0732">Signal</keyword>
<feature type="signal peptide" evidence="3">
    <location>
        <begin position="1"/>
        <end position="28"/>
    </location>
</feature>
<keyword evidence="5" id="KW-1185">Reference proteome</keyword>
<dbReference type="PANTHER" id="PTHR30203:SF24">
    <property type="entry name" value="BLR4935 PROTEIN"/>
    <property type="match status" value="1"/>
</dbReference>
<sequence>MGIQSGWPRAIVTAAAAVLFTTSTAALADSLQPDDLVKQVLAGNPGVAALEAAVKAAEARIGPAGSLPDPELRLAVAPRTVDGFTTPAGQHRGVSGIVEISQSLPWPGTLGLRADVARHEAAAAGDEVASLRLRLAAATRSRYAEWFYVHRALAINASNQQLTEELRRVAERRYATGLAEQQDVLQAEVELQRLREQALVLEQRRAAIRARTNALLSREADAPLPAPADMPAADPLPAYASLRALALRRHPALQRLDRRIAASRDREALADKAFYPDLRVMAGNNDFRPASETRFTVGVGISLPLDQDKRRAARDAARADTMRLDFEHRDQRNRLLGELEAARAAAEQARASIDLYRRELVPRTQESLSAARAAYGSGGGSFLAVITAEQQQLDAELNLARARADYFIARAELARWAGGELPDPAAAGNPETNP</sequence>
<dbReference type="InterPro" id="IPR010131">
    <property type="entry name" value="MdtP/NodT-like"/>
</dbReference>